<evidence type="ECO:0000313" key="2">
    <source>
        <dbReference type="EMBL" id="CAH2040847.1"/>
    </source>
</evidence>
<protein>
    <submittedName>
        <fullName evidence="2">Uncharacterized protein</fullName>
    </submittedName>
</protein>
<keyword evidence="1" id="KW-0732">Signal</keyword>
<evidence type="ECO:0000313" key="3">
    <source>
        <dbReference type="Proteomes" id="UP000837857"/>
    </source>
</evidence>
<gene>
    <name evidence="2" type="ORF">IPOD504_LOCUS2843</name>
</gene>
<dbReference type="EMBL" id="OW152824">
    <property type="protein sequence ID" value="CAH2040847.1"/>
    <property type="molecule type" value="Genomic_DNA"/>
</dbReference>
<feature type="chain" id="PRO_5047317385" evidence="1">
    <location>
        <begin position="21"/>
        <end position="187"/>
    </location>
</feature>
<sequence length="187" mass="21665">MNFRSLLFFASFIGIEICSGEKQRHEFQSHMGHLNEIPKRFEIKGENAGIEFKKYISDITDLANKANVSVKYKVKVETMKPEKKYYAKKQKSKMTKSHRAKSKKYNVPLKNMKLSNFELVMRKHVDSAASRALEDEDLVTAATEKQPMVFTTRSLRMGKYKPVMSHIKTNYTKIVRPVRNKVITLTA</sequence>
<organism evidence="2 3">
    <name type="scientific">Iphiclides podalirius</name>
    <name type="common">scarce swallowtail</name>
    <dbReference type="NCBI Taxonomy" id="110791"/>
    <lineage>
        <taxon>Eukaryota</taxon>
        <taxon>Metazoa</taxon>
        <taxon>Ecdysozoa</taxon>
        <taxon>Arthropoda</taxon>
        <taxon>Hexapoda</taxon>
        <taxon>Insecta</taxon>
        <taxon>Pterygota</taxon>
        <taxon>Neoptera</taxon>
        <taxon>Endopterygota</taxon>
        <taxon>Lepidoptera</taxon>
        <taxon>Glossata</taxon>
        <taxon>Ditrysia</taxon>
        <taxon>Papilionoidea</taxon>
        <taxon>Papilionidae</taxon>
        <taxon>Papilioninae</taxon>
        <taxon>Iphiclides</taxon>
    </lineage>
</organism>
<reference evidence="2" key="1">
    <citation type="submission" date="2022-03" db="EMBL/GenBank/DDBJ databases">
        <authorList>
            <person name="Martin H S."/>
        </authorList>
    </citation>
    <scope>NUCLEOTIDE SEQUENCE</scope>
</reference>
<feature type="signal peptide" evidence="1">
    <location>
        <begin position="1"/>
        <end position="20"/>
    </location>
</feature>
<accession>A0ABN8HUV4</accession>
<feature type="non-terminal residue" evidence="2">
    <location>
        <position position="187"/>
    </location>
</feature>
<proteinExistence type="predicted"/>
<dbReference type="Proteomes" id="UP000837857">
    <property type="component" value="Chromosome 12"/>
</dbReference>
<keyword evidence="3" id="KW-1185">Reference proteome</keyword>
<evidence type="ECO:0000256" key="1">
    <source>
        <dbReference type="SAM" id="SignalP"/>
    </source>
</evidence>
<name>A0ABN8HUV4_9NEOP</name>